<keyword evidence="2" id="KW-1185">Reference proteome</keyword>
<dbReference type="RefSeq" id="XP_001555986.1">
    <property type="nucleotide sequence ID" value="XM_001555936.2"/>
</dbReference>
<dbReference type="EMBL" id="CP009811">
    <property type="protein sequence ID" value="ATZ51376.1"/>
    <property type="molecule type" value="Genomic_DNA"/>
</dbReference>
<dbReference type="GeneID" id="5436614"/>
<gene>
    <name evidence="1" type="ORF">BCIN_07g00200</name>
</gene>
<dbReference type="KEGG" id="bfu:BCIN_07g00200"/>
<reference evidence="1 2" key="1">
    <citation type="journal article" date="2011" name="PLoS Genet.">
        <title>Genomic analysis of the necrotrophic fungal pathogens Sclerotinia sclerotiorum and Botrytis cinerea.</title>
        <authorList>
            <person name="Amselem J."/>
            <person name="Cuomo C.A."/>
            <person name="van Kan J.A."/>
            <person name="Viaud M."/>
            <person name="Benito E.P."/>
            <person name="Couloux A."/>
            <person name="Coutinho P.M."/>
            <person name="de Vries R.P."/>
            <person name="Dyer P.S."/>
            <person name="Fillinger S."/>
            <person name="Fournier E."/>
            <person name="Gout L."/>
            <person name="Hahn M."/>
            <person name="Kohn L."/>
            <person name="Lapalu N."/>
            <person name="Plummer K.M."/>
            <person name="Pradier J.M."/>
            <person name="Quevillon E."/>
            <person name="Sharon A."/>
            <person name="Simon A."/>
            <person name="ten Have A."/>
            <person name="Tudzynski B."/>
            <person name="Tudzynski P."/>
            <person name="Wincker P."/>
            <person name="Andrew M."/>
            <person name="Anthouard V."/>
            <person name="Beever R.E."/>
            <person name="Beffa R."/>
            <person name="Benoit I."/>
            <person name="Bouzid O."/>
            <person name="Brault B."/>
            <person name="Chen Z."/>
            <person name="Choquer M."/>
            <person name="Collemare J."/>
            <person name="Cotton P."/>
            <person name="Danchin E.G."/>
            <person name="Da Silva C."/>
            <person name="Gautier A."/>
            <person name="Giraud C."/>
            <person name="Giraud T."/>
            <person name="Gonzalez C."/>
            <person name="Grossetete S."/>
            <person name="Guldener U."/>
            <person name="Henrissat B."/>
            <person name="Howlett B.J."/>
            <person name="Kodira C."/>
            <person name="Kretschmer M."/>
            <person name="Lappartient A."/>
            <person name="Leroch M."/>
            <person name="Levis C."/>
            <person name="Mauceli E."/>
            <person name="Neuveglise C."/>
            <person name="Oeser B."/>
            <person name="Pearson M."/>
            <person name="Poulain J."/>
            <person name="Poussereau N."/>
            <person name="Quesneville H."/>
            <person name="Rascle C."/>
            <person name="Schumacher J."/>
            <person name="Segurens B."/>
            <person name="Sexton A."/>
            <person name="Silva E."/>
            <person name="Sirven C."/>
            <person name="Soanes D.M."/>
            <person name="Talbot N.J."/>
            <person name="Templeton M."/>
            <person name="Yandava C."/>
            <person name="Yarden O."/>
            <person name="Zeng Q."/>
            <person name="Rollins J.A."/>
            <person name="Lebrun M.H."/>
            <person name="Dickman M."/>
        </authorList>
    </citation>
    <scope>NUCLEOTIDE SEQUENCE [LARGE SCALE GENOMIC DNA]</scope>
    <source>
        <strain evidence="1 2">B05.10</strain>
    </source>
</reference>
<dbReference type="OrthoDB" id="3495754at2759"/>
<reference evidence="1 2" key="3">
    <citation type="journal article" date="2017" name="Mol. Plant Pathol.">
        <title>A gapless genome sequence of the fungus Botrytis cinerea.</title>
        <authorList>
            <person name="Van Kan J.A."/>
            <person name="Stassen J.H."/>
            <person name="Mosbach A."/>
            <person name="Van Der Lee T.A."/>
            <person name="Faino L."/>
            <person name="Farmer A.D."/>
            <person name="Papasotiriou D.G."/>
            <person name="Zhou S."/>
            <person name="Seidl M.F."/>
            <person name="Cottam E."/>
            <person name="Edel D."/>
            <person name="Hahn M."/>
            <person name="Schwartz D.C."/>
            <person name="Dietrich R.A."/>
            <person name="Widdison S."/>
            <person name="Scalliet G."/>
        </authorList>
    </citation>
    <scope>NUCLEOTIDE SEQUENCE [LARGE SCALE GENOMIC DNA]</scope>
    <source>
        <strain evidence="1 2">B05.10</strain>
    </source>
</reference>
<accession>A0A384JL93</accession>
<dbReference type="OMA" id="DWCITIN"/>
<evidence type="ECO:0000313" key="1">
    <source>
        <dbReference type="EMBL" id="ATZ51376.1"/>
    </source>
</evidence>
<sequence length="180" mass="21302">MPRFIKFQIDWAIHAKLNNDILEQSTHGKDETPEGCTCDICYERFCIASVDSEDAAECLPYFPVSKILEPSQLCDSDSKEIEGIWEFPDVDNCKCYCHRCHIHQFKLFCKEHKELVKEHSKLMVDWFLTLKSSQQLQDLQTPRERHHQFRKRLSDAGFRHRSQRCEKVDFSSLKPSEGWY</sequence>
<proteinExistence type="predicted"/>
<reference evidence="1 2" key="2">
    <citation type="journal article" date="2012" name="Eukaryot. Cell">
        <title>Genome update of Botrytis cinerea strains B05.10 and T4.</title>
        <authorList>
            <person name="Staats M."/>
            <person name="van Kan J.A."/>
        </authorList>
    </citation>
    <scope>NUCLEOTIDE SEQUENCE [LARGE SCALE GENOMIC DNA]</scope>
    <source>
        <strain evidence="1 2">B05.10</strain>
    </source>
</reference>
<dbReference type="AlphaFoldDB" id="A0A384JL93"/>
<name>A0A384JL93_BOTFB</name>
<dbReference type="VEuPathDB" id="FungiDB:Bcin07g00200"/>
<protein>
    <submittedName>
        <fullName evidence="1">Uncharacterized protein</fullName>
    </submittedName>
</protein>
<dbReference type="Proteomes" id="UP000001798">
    <property type="component" value="Chromosome 7"/>
</dbReference>
<evidence type="ECO:0000313" key="2">
    <source>
        <dbReference type="Proteomes" id="UP000001798"/>
    </source>
</evidence>
<organism evidence="1 2">
    <name type="scientific">Botryotinia fuckeliana (strain B05.10)</name>
    <name type="common">Noble rot fungus</name>
    <name type="synonym">Botrytis cinerea</name>
    <dbReference type="NCBI Taxonomy" id="332648"/>
    <lineage>
        <taxon>Eukaryota</taxon>
        <taxon>Fungi</taxon>
        <taxon>Dikarya</taxon>
        <taxon>Ascomycota</taxon>
        <taxon>Pezizomycotina</taxon>
        <taxon>Leotiomycetes</taxon>
        <taxon>Helotiales</taxon>
        <taxon>Sclerotiniaceae</taxon>
        <taxon>Botrytis</taxon>
    </lineage>
</organism>